<keyword evidence="1" id="KW-0812">Transmembrane</keyword>
<gene>
    <name evidence="2" type="ORF">FHS29_003821</name>
</gene>
<feature type="transmembrane region" description="Helical" evidence="1">
    <location>
        <begin position="174"/>
        <end position="193"/>
    </location>
</feature>
<keyword evidence="3" id="KW-1185">Reference proteome</keyword>
<feature type="transmembrane region" description="Helical" evidence="1">
    <location>
        <begin position="105"/>
        <end position="131"/>
    </location>
</feature>
<dbReference type="Proteomes" id="UP000547510">
    <property type="component" value="Unassembled WGS sequence"/>
</dbReference>
<reference evidence="2 3" key="1">
    <citation type="submission" date="2020-08" db="EMBL/GenBank/DDBJ databases">
        <title>Genomic Encyclopedia of Type Strains, Phase III (KMG-III): the genomes of soil and plant-associated and newly described type strains.</title>
        <authorList>
            <person name="Whitman W."/>
        </authorList>
    </citation>
    <scope>NUCLEOTIDE SEQUENCE [LARGE SCALE GENOMIC DNA]</scope>
    <source>
        <strain evidence="2 3">CECT 8640</strain>
    </source>
</reference>
<evidence type="ECO:0000313" key="3">
    <source>
        <dbReference type="Proteomes" id="UP000547510"/>
    </source>
</evidence>
<protein>
    <submittedName>
        <fullName evidence="2">ABC-type transport system involved in multi-copper enzyme maturation permease subunit</fullName>
    </submittedName>
</protein>
<name>A0A841CM48_9PSEU</name>
<dbReference type="AlphaFoldDB" id="A0A841CM48"/>
<feature type="transmembrane region" description="Helical" evidence="1">
    <location>
        <begin position="230"/>
        <end position="251"/>
    </location>
</feature>
<feature type="transmembrane region" description="Helical" evidence="1">
    <location>
        <begin position="61"/>
        <end position="79"/>
    </location>
</feature>
<evidence type="ECO:0000313" key="2">
    <source>
        <dbReference type="EMBL" id="MBB5957228.1"/>
    </source>
</evidence>
<sequence>MNDALRFEWVRIRTLPSTWWLIASALLLGLAMALSVAVATHDEPRGHEVVGVVLTGGGANVPVPLIAVFLAVIGIFATGHEYRYGTIQPTLTTVPRRSTLLTAKLVVLAATALVVGLVSLLLNVVVALLVWGDLPGLTDWPLNEVLPGHVVLVLLWTVLGAALGQLFRGVPSALVVILVVPLVVEQLIFSLSFVPMLDWLAPVVAFLPFTAGQQLVHLGGVVYGQFFDRWVSGGVFAAFVGIVLAVAWTRFNRRDA</sequence>
<accession>A0A841CM48</accession>
<feature type="transmembrane region" description="Helical" evidence="1">
    <location>
        <begin position="146"/>
        <end position="167"/>
    </location>
</feature>
<keyword evidence="1" id="KW-1133">Transmembrane helix</keyword>
<feature type="transmembrane region" description="Helical" evidence="1">
    <location>
        <begin position="20"/>
        <end position="41"/>
    </location>
</feature>
<dbReference type="RefSeq" id="WP_184692090.1">
    <property type="nucleotide sequence ID" value="NZ_JACHJN010000005.1"/>
</dbReference>
<proteinExistence type="predicted"/>
<evidence type="ECO:0000256" key="1">
    <source>
        <dbReference type="SAM" id="Phobius"/>
    </source>
</evidence>
<organism evidence="2 3">
    <name type="scientific">Saccharothrix tamanrassetensis</name>
    <dbReference type="NCBI Taxonomy" id="1051531"/>
    <lineage>
        <taxon>Bacteria</taxon>
        <taxon>Bacillati</taxon>
        <taxon>Actinomycetota</taxon>
        <taxon>Actinomycetes</taxon>
        <taxon>Pseudonocardiales</taxon>
        <taxon>Pseudonocardiaceae</taxon>
        <taxon>Saccharothrix</taxon>
    </lineage>
</organism>
<dbReference type="EMBL" id="JACHJN010000005">
    <property type="protein sequence ID" value="MBB5957228.1"/>
    <property type="molecule type" value="Genomic_DNA"/>
</dbReference>
<keyword evidence="1" id="KW-0472">Membrane</keyword>
<comment type="caution">
    <text evidence="2">The sequence shown here is derived from an EMBL/GenBank/DDBJ whole genome shotgun (WGS) entry which is preliminary data.</text>
</comment>